<protein>
    <submittedName>
        <fullName evidence="1">Uncharacterized protein</fullName>
    </submittedName>
</protein>
<name>A0ABT3X0F6_9BACL</name>
<comment type="caution">
    <text evidence="1">The sequence shown here is derived from an EMBL/GenBank/DDBJ whole genome shotgun (WGS) entry which is preliminary data.</text>
</comment>
<dbReference type="EMBL" id="JAPMLT010000004">
    <property type="protein sequence ID" value="MCX7570393.1"/>
    <property type="molecule type" value="Genomic_DNA"/>
</dbReference>
<reference evidence="1 2" key="1">
    <citation type="submission" date="2022-11" db="EMBL/GenBank/DDBJ databases">
        <title>Study of microbial diversity in lake waters.</title>
        <authorList>
            <person name="Zhang J."/>
        </authorList>
    </citation>
    <scope>NUCLEOTIDE SEQUENCE [LARGE SCALE GENOMIC DNA]</scope>
    <source>
        <strain evidence="1 2">DT12</strain>
    </source>
</reference>
<evidence type="ECO:0000313" key="2">
    <source>
        <dbReference type="Proteomes" id="UP001208017"/>
    </source>
</evidence>
<gene>
    <name evidence="1" type="ORF">OS242_10505</name>
</gene>
<organism evidence="1 2">
    <name type="scientific">Tumebacillus lacus</name>
    <dbReference type="NCBI Taxonomy" id="2995335"/>
    <lineage>
        <taxon>Bacteria</taxon>
        <taxon>Bacillati</taxon>
        <taxon>Bacillota</taxon>
        <taxon>Bacilli</taxon>
        <taxon>Bacillales</taxon>
        <taxon>Alicyclobacillaceae</taxon>
        <taxon>Tumebacillus</taxon>
    </lineage>
</organism>
<proteinExistence type="predicted"/>
<dbReference type="RefSeq" id="WP_267151638.1">
    <property type="nucleotide sequence ID" value="NZ_JAPMLT010000004.1"/>
</dbReference>
<dbReference type="Proteomes" id="UP001208017">
    <property type="component" value="Unassembled WGS sequence"/>
</dbReference>
<keyword evidence="2" id="KW-1185">Reference proteome</keyword>
<evidence type="ECO:0000313" key="1">
    <source>
        <dbReference type="EMBL" id="MCX7570393.1"/>
    </source>
</evidence>
<accession>A0ABT3X0F6</accession>
<sequence length="84" mass="8989">MQEIKVKLDITGTDKFKALAELTATAITTHPNRNELERAFYELAGESPEGYVAGGKITTAGLQLVGDKGPEIMNMPRGSTVQPA</sequence>